<dbReference type="AlphaFoldDB" id="A0A1T2X176"/>
<dbReference type="EMBL" id="MSZX01000015">
    <property type="protein sequence ID" value="OPA73630.1"/>
    <property type="molecule type" value="Genomic_DNA"/>
</dbReference>
<accession>A0A1T2X176</accession>
<organism evidence="1 2">
    <name type="scientific">Paenibacillus selenitireducens</name>
    <dbReference type="NCBI Taxonomy" id="1324314"/>
    <lineage>
        <taxon>Bacteria</taxon>
        <taxon>Bacillati</taxon>
        <taxon>Bacillota</taxon>
        <taxon>Bacilli</taxon>
        <taxon>Bacillales</taxon>
        <taxon>Paenibacillaceae</taxon>
        <taxon>Paenibacillus</taxon>
    </lineage>
</organism>
<proteinExistence type="predicted"/>
<evidence type="ECO:0000313" key="2">
    <source>
        <dbReference type="Proteomes" id="UP000190188"/>
    </source>
</evidence>
<sequence length="64" mass="7551">MTICIAVDYSNRRITEERSESYTKFEVPADVQCIDKAEQNKNALWKKVNRHWQLYMVISLPTGM</sequence>
<gene>
    <name evidence="1" type="ORF">BVG16_27895</name>
</gene>
<dbReference type="RefSeq" id="WP_078502477.1">
    <property type="nucleotide sequence ID" value="NZ_MSZX01000015.1"/>
</dbReference>
<dbReference type="Proteomes" id="UP000190188">
    <property type="component" value="Unassembled WGS sequence"/>
</dbReference>
<reference evidence="1 2" key="1">
    <citation type="submission" date="2017-01" db="EMBL/GenBank/DDBJ databases">
        <title>Genome analysis of Paenibacillus selenitrireducens ES3-24.</title>
        <authorList>
            <person name="Xu D."/>
            <person name="Yao R."/>
            <person name="Zheng S."/>
        </authorList>
    </citation>
    <scope>NUCLEOTIDE SEQUENCE [LARGE SCALE GENOMIC DNA]</scope>
    <source>
        <strain evidence="1 2">ES3-24</strain>
    </source>
</reference>
<name>A0A1T2X176_9BACL</name>
<comment type="caution">
    <text evidence="1">The sequence shown here is derived from an EMBL/GenBank/DDBJ whole genome shotgun (WGS) entry which is preliminary data.</text>
</comment>
<protein>
    <submittedName>
        <fullName evidence="1">Uncharacterized protein</fullName>
    </submittedName>
</protein>
<evidence type="ECO:0000313" key="1">
    <source>
        <dbReference type="EMBL" id="OPA73630.1"/>
    </source>
</evidence>
<dbReference type="STRING" id="1324314.BVG16_27895"/>
<keyword evidence="2" id="KW-1185">Reference proteome</keyword>